<gene>
    <name evidence="10" type="ORF">GCM10009733_106110</name>
</gene>
<evidence type="ECO:0000256" key="3">
    <source>
        <dbReference type="ARBA" id="ARBA00022475"/>
    </source>
</evidence>
<feature type="transmembrane region" description="Helical" evidence="7">
    <location>
        <begin position="173"/>
        <end position="195"/>
    </location>
</feature>
<accession>A0ABN2HTL6</accession>
<dbReference type="PANTHER" id="PTHR30193">
    <property type="entry name" value="ABC TRANSPORTER PERMEASE PROTEIN"/>
    <property type="match status" value="1"/>
</dbReference>
<evidence type="ECO:0000256" key="7">
    <source>
        <dbReference type="RuleBase" id="RU363032"/>
    </source>
</evidence>
<dbReference type="PROSITE" id="PS50928">
    <property type="entry name" value="ABC_TM1"/>
    <property type="match status" value="1"/>
</dbReference>
<dbReference type="SUPFAM" id="SSF161098">
    <property type="entry name" value="MetI-like"/>
    <property type="match status" value="1"/>
</dbReference>
<evidence type="ECO:0000256" key="6">
    <source>
        <dbReference type="ARBA" id="ARBA00023136"/>
    </source>
</evidence>
<sequence length="309" mass="33239">MVTSQHAGPRTGSGPARAPGRASRRRDAAYPYALYLPAAVVFGVVFLVPTAMAFYFALTRWTLFDSTFVGLDNFRDFLAEQNLSIGFGNTLFYAVLTSGLKVVLGLLLGVLLTSRLRLRGFLRSVVFFPTLVSTVAVGITFSMLLKPDTGLVNEALAVVGVDGRDWLGDATTALLSVALVDVWKGVGLATVIYIAGIMSIPAEYYQAVAVDGGGAWHRFRHITLPLSRPATYSVIILSFIGGLRSFDLIWTMTRGGPGFTSDTIASIIYKQYQAGFFGLSTAGNVLLFLVVTVIAVPLNHFLGKRQVAA</sequence>
<dbReference type="Gene3D" id="1.10.3720.10">
    <property type="entry name" value="MetI-like"/>
    <property type="match status" value="1"/>
</dbReference>
<name>A0ABN2HTL6_9ACTN</name>
<dbReference type="InterPro" id="IPR051393">
    <property type="entry name" value="ABC_transporter_permease"/>
</dbReference>
<evidence type="ECO:0000256" key="4">
    <source>
        <dbReference type="ARBA" id="ARBA00022692"/>
    </source>
</evidence>
<protein>
    <submittedName>
        <fullName evidence="10">Sugar ABC transporter permease</fullName>
    </submittedName>
</protein>
<keyword evidence="11" id="KW-1185">Reference proteome</keyword>
<evidence type="ECO:0000256" key="1">
    <source>
        <dbReference type="ARBA" id="ARBA00004651"/>
    </source>
</evidence>
<dbReference type="InterPro" id="IPR000515">
    <property type="entry name" value="MetI-like"/>
</dbReference>
<feature type="transmembrane region" description="Helical" evidence="7">
    <location>
        <begin position="272"/>
        <end position="296"/>
    </location>
</feature>
<feature type="domain" description="ABC transmembrane type-1" evidence="9">
    <location>
        <begin position="87"/>
        <end position="298"/>
    </location>
</feature>
<feature type="transmembrane region" description="Helical" evidence="7">
    <location>
        <begin position="125"/>
        <end position="145"/>
    </location>
</feature>
<evidence type="ECO:0000256" key="8">
    <source>
        <dbReference type="SAM" id="MobiDB-lite"/>
    </source>
</evidence>
<feature type="transmembrane region" description="Helical" evidence="7">
    <location>
        <begin position="32"/>
        <end position="58"/>
    </location>
</feature>
<dbReference type="PANTHER" id="PTHR30193:SF37">
    <property type="entry name" value="INNER MEMBRANE ABC TRANSPORTER PERMEASE PROTEIN YCJO"/>
    <property type="match status" value="1"/>
</dbReference>
<organism evidence="10 11">
    <name type="scientific">Nonomuraea maheshkhaliensis</name>
    <dbReference type="NCBI Taxonomy" id="419590"/>
    <lineage>
        <taxon>Bacteria</taxon>
        <taxon>Bacillati</taxon>
        <taxon>Actinomycetota</taxon>
        <taxon>Actinomycetes</taxon>
        <taxon>Streptosporangiales</taxon>
        <taxon>Streptosporangiaceae</taxon>
        <taxon>Nonomuraea</taxon>
    </lineage>
</organism>
<keyword evidence="5 7" id="KW-1133">Transmembrane helix</keyword>
<evidence type="ECO:0000313" key="10">
    <source>
        <dbReference type="EMBL" id="GAA1692941.1"/>
    </source>
</evidence>
<keyword evidence="2 7" id="KW-0813">Transport</keyword>
<feature type="region of interest" description="Disordered" evidence="8">
    <location>
        <begin position="1"/>
        <end position="22"/>
    </location>
</feature>
<feature type="transmembrane region" description="Helical" evidence="7">
    <location>
        <begin position="91"/>
        <end position="113"/>
    </location>
</feature>
<evidence type="ECO:0000256" key="2">
    <source>
        <dbReference type="ARBA" id="ARBA00022448"/>
    </source>
</evidence>
<dbReference type="Pfam" id="PF00528">
    <property type="entry name" value="BPD_transp_1"/>
    <property type="match status" value="1"/>
</dbReference>
<keyword evidence="4 7" id="KW-0812">Transmembrane</keyword>
<dbReference type="InterPro" id="IPR035906">
    <property type="entry name" value="MetI-like_sf"/>
</dbReference>
<dbReference type="Proteomes" id="UP001500064">
    <property type="component" value="Unassembled WGS sequence"/>
</dbReference>
<evidence type="ECO:0000313" key="11">
    <source>
        <dbReference type="Proteomes" id="UP001500064"/>
    </source>
</evidence>
<comment type="subcellular location">
    <subcellularLocation>
        <location evidence="1 7">Cell membrane</location>
        <topology evidence="1 7">Multi-pass membrane protein</topology>
    </subcellularLocation>
</comment>
<evidence type="ECO:0000259" key="9">
    <source>
        <dbReference type="PROSITE" id="PS50928"/>
    </source>
</evidence>
<dbReference type="CDD" id="cd06261">
    <property type="entry name" value="TM_PBP2"/>
    <property type="match status" value="1"/>
</dbReference>
<keyword evidence="6 7" id="KW-0472">Membrane</keyword>
<evidence type="ECO:0000256" key="5">
    <source>
        <dbReference type="ARBA" id="ARBA00022989"/>
    </source>
</evidence>
<keyword evidence="3" id="KW-1003">Cell membrane</keyword>
<feature type="compositionally biased region" description="Low complexity" evidence="8">
    <location>
        <begin position="7"/>
        <end position="21"/>
    </location>
</feature>
<proteinExistence type="inferred from homology"/>
<dbReference type="EMBL" id="BAAAMU010000189">
    <property type="protein sequence ID" value="GAA1692941.1"/>
    <property type="molecule type" value="Genomic_DNA"/>
</dbReference>
<comment type="similarity">
    <text evidence="7">Belongs to the binding-protein-dependent transport system permease family.</text>
</comment>
<reference evidence="10 11" key="1">
    <citation type="journal article" date="2019" name="Int. J. Syst. Evol. Microbiol.">
        <title>The Global Catalogue of Microorganisms (GCM) 10K type strain sequencing project: providing services to taxonomists for standard genome sequencing and annotation.</title>
        <authorList>
            <consortium name="The Broad Institute Genomics Platform"/>
            <consortium name="The Broad Institute Genome Sequencing Center for Infectious Disease"/>
            <person name="Wu L."/>
            <person name="Ma J."/>
        </authorList>
    </citation>
    <scope>NUCLEOTIDE SEQUENCE [LARGE SCALE GENOMIC DNA]</scope>
    <source>
        <strain evidence="10 11">JCM 13929</strain>
    </source>
</reference>
<comment type="caution">
    <text evidence="10">The sequence shown here is derived from an EMBL/GenBank/DDBJ whole genome shotgun (WGS) entry which is preliminary data.</text>
</comment>